<dbReference type="EMBL" id="UYIO01000001">
    <property type="protein sequence ID" value="VDG75504.1"/>
    <property type="molecule type" value="Genomic_DNA"/>
</dbReference>
<accession>A0A0K9ERC1</accession>
<evidence type="ECO:0000256" key="2">
    <source>
        <dbReference type="HAMAP-Rule" id="MF_00518"/>
    </source>
</evidence>
<dbReference type="EMBL" id="JAWNFU010000001">
    <property type="protein sequence ID" value="MDY5152574.1"/>
    <property type="molecule type" value="Genomic_DNA"/>
</dbReference>
<comment type="domain">
    <text evidence="2">A Gly-cisPro motif from one monomer fits into the active site of the other monomer to allow specific chiral rejection of L-amino acids.</text>
</comment>
<dbReference type="PANTHER" id="PTHR10472:SF5">
    <property type="entry name" value="D-AMINOACYL-TRNA DEACYLASE 1"/>
    <property type="match status" value="1"/>
</dbReference>
<dbReference type="Proteomes" id="UP000182744">
    <property type="component" value="Unassembled WGS sequence"/>
</dbReference>
<dbReference type="EC" id="3.1.1.-" evidence="2"/>
<evidence type="ECO:0000256" key="1">
    <source>
        <dbReference type="ARBA" id="ARBA00009673"/>
    </source>
</evidence>
<comment type="function">
    <text evidence="2">An aminoacyl-tRNA editing enzyme that deacylates mischarged D-aminoacyl-tRNAs. Also deacylates mischarged glycyl-tRNA(Ala), protecting cells against glycine mischarging by AlaRS. Acts via tRNA-based rather than protein-based catalysis; rejects L-amino acids rather than detecting D-amino acids in the active site. By recycling D-aminoacyl-tRNA to D-amino acids and free tRNA molecules, this enzyme counteracts the toxicity associated with the formation of D-aminoacyl-tRNA entities in vivo and helps enforce protein L-homochirality.</text>
</comment>
<dbReference type="GO" id="GO:0019478">
    <property type="term" value="P:D-amino acid catabolic process"/>
    <property type="evidence" value="ECO:0007669"/>
    <property type="project" value="UniProtKB-UniRule"/>
</dbReference>
<keyword evidence="2" id="KW-0820">tRNA-binding</keyword>
<dbReference type="EMBL" id="FNAU01000002">
    <property type="protein sequence ID" value="SDE13624.1"/>
    <property type="molecule type" value="Genomic_DNA"/>
</dbReference>
<dbReference type="Proteomes" id="UP001273799">
    <property type="component" value="Unassembled WGS sequence"/>
</dbReference>
<dbReference type="NCBIfam" id="TIGR00256">
    <property type="entry name" value="D-aminoacyl-tRNA deacylase"/>
    <property type="match status" value="1"/>
</dbReference>
<evidence type="ECO:0000313" key="6">
    <source>
        <dbReference type="Proteomes" id="UP000182744"/>
    </source>
</evidence>
<sequence length="153" mass="16526">MRAVIQRVKRASVTVDNEVVGEIGPGLCVLVGVTQDDDAARAATVARKIAQLKLLRAADGTDDEKHRLSAQEAEAPVLVVSQFTLYADVRKGRKPSWSRAARGDIAEPLYEEVVRELRETYGLQVATGTFGAEMDVELVNDGPLTILVEIPAA</sequence>
<dbReference type="RefSeq" id="WP_049620290.1">
    <property type="nucleotide sequence ID" value="NZ_FNAU01000002.1"/>
</dbReference>
<organism evidence="5 7">
    <name type="scientific">Actinobaculum suis</name>
    <dbReference type="NCBI Taxonomy" id="1657"/>
    <lineage>
        <taxon>Bacteria</taxon>
        <taxon>Bacillati</taxon>
        <taxon>Actinomycetota</taxon>
        <taxon>Actinomycetes</taxon>
        <taxon>Actinomycetales</taxon>
        <taxon>Actinomycetaceae</taxon>
        <taxon>Actinobaculum</taxon>
    </lineage>
</organism>
<dbReference type="EC" id="3.1.1.96" evidence="2"/>
<dbReference type="PATRIC" id="fig|1657.3.peg.1818"/>
<evidence type="ECO:0000313" key="7">
    <source>
        <dbReference type="Proteomes" id="UP000269974"/>
    </source>
</evidence>
<dbReference type="GO" id="GO:0043908">
    <property type="term" value="F:Ser(Gly)-tRNA(Ala) hydrolase activity"/>
    <property type="evidence" value="ECO:0007669"/>
    <property type="project" value="UniProtKB-UniRule"/>
</dbReference>
<dbReference type="Proteomes" id="UP000269974">
    <property type="component" value="Unassembled WGS sequence"/>
</dbReference>
<evidence type="ECO:0000313" key="4">
    <source>
        <dbReference type="EMBL" id="SDE13624.1"/>
    </source>
</evidence>
<comment type="similarity">
    <text evidence="1 2">Belongs to the DTD family.</text>
</comment>
<keyword evidence="2" id="KW-0963">Cytoplasm</keyword>
<dbReference type="GO" id="GO:0000049">
    <property type="term" value="F:tRNA binding"/>
    <property type="evidence" value="ECO:0007669"/>
    <property type="project" value="UniProtKB-UniRule"/>
</dbReference>
<dbReference type="PANTHER" id="PTHR10472">
    <property type="entry name" value="D-TYROSYL-TRNA TYR DEACYLASE"/>
    <property type="match status" value="1"/>
</dbReference>
<feature type="short sequence motif" description="Gly-cisPro motif, important for rejection of L-amino acids" evidence="2">
    <location>
        <begin position="142"/>
        <end position="143"/>
    </location>
</feature>
<reference evidence="6" key="2">
    <citation type="submission" date="2016-10" db="EMBL/GenBank/DDBJ databases">
        <authorList>
            <person name="Varghese N."/>
        </authorList>
    </citation>
    <scope>NUCLEOTIDE SEQUENCE [LARGE SCALE GENOMIC DNA]</scope>
    <source>
        <strain evidence="6">DSM 20639</strain>
    </source>
</reference>
<dbReference type="STRING" id="1657.ACU20_05285"/>
<dbReference type="GO" id="GO:0005737">
    <property type="term" value="C:cytoplasm"/>
    <property type="evidence" value="ECO:0007669"/>
    <property type="project" value="UniProtKB-SubCell"/>
</dbReference>
<proteinExistence type="inferred from homology"/>
<name>A0A0K9ERC1_9ACTO</name>
<protein>
    <recommendedName>
        <fullName evidence="2">D-aminoacyl-tRNA deacylase</fullName>
        <shortName evidence="2">DTD</shortName>
        <ecNumber evidence="2">3.1.1.96</ecNumber>
    </recommendedName>
    <alternativeName>
        <fullName evidence="2">Gly-tRNA(Ala) deacylase</fullName>
        <ecNumber evidence="2">3.1.1.-</ecNumber>
    </alternativeName>
</protein>
<keyword evidence="2 5" id="KW-0378">Hydrolase</keyword>
<comment type="subunit">
    <text evidence="2">Homodimer.</text>
</comment>
<keyword evidence="2" id="KW-0694">RNA-binding</keyword>
<comment type="subcellular location">
    <subcellularLocation>
        <location evidence="2">Cytoplasm</location>
    </subcellularLocation>
</comment>
<reference evidence="5 7" key="3">
    <citation type="submission" date="2018-11" db="EMBL/GenBank/DDBJ databases">
        <authorList>
            <consortium name="Pathogen Informatics"/>
        </authorList>
    </citation>
    <scope>NUCLEOTIDE SEQUENCE [LARGE SCALE GENOMIC DNA]</scope>
    <source>
        <strain evidence="5 7">NCTC10327</strain>
    </source>
</reference>
<dbReference type="Pfam" id="PF02580">
    <property type="entry name" value="Tyr_Deacylase"/>
    <property type="match status" value="1"/>
</dbReference>
<dbReference type="GO" id="GO:0106026">
    <property type="term" value="F:Gly-tRNA(Ala) deacylase activity"/>
    <property type="evidence" value="ECO:0007669"/>
    <property type="project" value="UniProtKB-UniRule"/>
</dbReference>
<dbReference type="Gene3D" id="3.50.80.10">
    <property type="entry name" value="D-tyrosyl-tRNA(Tyr) deacylase"/>
    <property type="match status" value="1"/>
</dbReference>
<dbReference type="FunFam" id="3.50.80.10:FF:000001">
    <property type="entry name" value="D-aminoacyl-tRNA deacylase"/>
    <property type="match status" value="1"/>
</dbReference>
<reference evidence="4" key="1">
    <citation type="submission" date="2016-10" db="EMBL/GenBank/DDBJ databases">
        <authorList>
            <person name="Varghese N."/>
            <person name="Submissions S."/>
        </authorList>
    </citation>
    <scope>NUCLEOTIDE SEQUENCE</scope>
    <source>
        <strain evidence="4">DSM 20639</strain>
    </source>
</reference>
<gene>
    <name evidence="2 5" type="primary">dtd</name>
    <name evidence="5" type="ORF">NCTC10327_00213</name>
    <name evidence="3" type="ORF">R6G71_00670</name>
    <name evidence="4" type="ORF">SAMN05421878_102206</name>
</gene>
<dbReference type="HAMAP" id="MF_00518">
    <property type="entry name" value="Deacylase_Dtd"/>
    <property type="match status" value="1"/>
</dbReference>
<comment type="catalytic activity">
    <reaction evidence="2">
        <text>glycyl-tRNA(Ala) + H2O = tRNA(Ala) + glycine + H(+)</text>
        <dbReference type="Rhea" id="RHEA:53744"/>
        <dbReference type="Rhea" id="RHEA-COMP:9657"/>
        <dbReference type="Rhea" id="RHEA-COMP:13640"/>
        <dbReference type="ChEBI" id="CHEBI:15377"/>
        <dbReference type="ChEBI" id="CHEBI:15378"/>
        <dbReference type="ChEBI" id="CHEBI:57305"/>
        <dbReference type="ChEBI" id="CHEBI:78442"/>
        <dbReference type="ChEBI" id="CHEBI:78522"/>
    </reaction>
</comment>
<evidence type="ECO:0000313" key="3">
    <source>
        <dbReference type="EMBL" id="MDY5152574.1"/>
    </source>
</evidence>
<dbReference type="SUPFAM" id="SSF69500">
    <property type="entry name" value="DTD-like"/>
    <property type="match status" value="1"/>
</dbReference>
<dbReference type="AlphaFoldDB" id="A0A0K9ERC1"/>
<keyword evidence="6" id="KW-1185">Reference proteome</keyword>
<dbReference type="OrthoDB" id="9801395at2"/>
<evidence type="ECO:0000313" key="5">
    <source>
        <dbReference type="EMBL" id="VDG75504.1"/>
    </source>
</evidence>
<comment type="catalytic activity">
    <reaction evidence="2">
        <text>a D-aminoacyl-tRNA + H2O = a tRNA + a D-alpha-amino acid + H(+)</text>
        <dbReference type="Rhea" id="RHEA:13953"/>
        <dbReference type="Rhea" id="RHEA-COMP:10123"/>
        <dbReference type="Rhea" id="RHEA-COMP:10124"/>
        <dbReference type="ChEBI" id="CHEBI:15377"/>
        <dbReference type="ChEBI" id="CHEBI:15378"/>
        <dbReference type="ChEBI" id="CHEBI:59871"/>
        <dbReference type="ChEBI" id="CHEBI:78442"/>
        <dbReference type="ChEBI" id="CHEBI:79333"/>
        <dbReference type="EC" id="3.1.1.96"/>
    </reaction>
</comment>
<reference evidence="3" key="4">
    <citation type="submission" date="2023-10" db="EMBL/GenBank/DDBJ databases">
        <title>Whole Genome based description of the genera Actinobaculum and Actinotignum reveals a complex phylogenetic relationship within the species included in the genus Actinotignum.</title>
        <authorList>
            <person name="Jensen C.S."/>
            <person name="Dargis R."/>
            <person name="Kemp M."/>
            <person name="Christensen J.J."/>
        </authorList>
    </citation>
    <scope>NUCLEOTIDE SEQUENCE</scope>
    <source>
        <strain evidence="3">Actinobaculum_suis_CCUG19206T</strain>
    </source>
</reference>
<dbReference type="GO" id="GO:0051500">
    <property type="term" value="F:D-tyrosyl-tRNA(Tyr) deacylase activity"/>
    <property type="evidence" value="ECO:0007669"/>
    <property type="project" value="TreeGrafter"/>
</dbReference>
<dbReference type="InterPro" id="IPR003732">
    <property type="entry name" value="Daa-tRNA_deacyls_DTD"/>
</dbReference>
<dbReference type="InterPro" id="IPR023509">
    <property type="entry name" value="DTD-like_sf"/>
</dbReference>